<accession>A0A4Q4T1B7</accession>
<evidence type="ECO:0000313" key="2">
    <source>
        <dbReference type="Proteomes" id="UP000293360"/>
    </source>
</evidence>
<proteinExistence type="predicted"/>
<dbReference type="EMBL" id="QJNU01000629">
    <property type="protein sequence ID" value="RYO91616.1"/>
    <property type="molecule type" value="Genomic_DNA"/>
</dbReference>
<protein>
    <submittedName>
        <fullName evidence="1">Uncharacterized protein</fullName>
    </submittedName>
</protein>
<name>A0A4Q4T1B7_9PEZI</name>
<organism evidence="1 2">
    <name type="scientific">Monosporascus ibericus</name>
    <dbReference type="NCBI Taxonomy" id="155417"/>
    <lineage>
        <taxon>Eukaryota</taxon>
        <taxon>Fungi</taxon>
        <taxon>Dikarya</taxon>
        <taxon>Ascomycota</taxon>
        <taxon>Pezizomycotina</taxon>
        <taxon>Sordariomycetes</taxon>
        <taxon>Xylariomycetidae</taxon>
        <taxon>Xylariales</taxon>
        <taxon>Xylariales incertae sedis</taxon>
        <taxon>Monosporascus</taxon>
    </lineage>
</organism>
<evidence type="ECO:0000313" key="1">
    <source>
        <dbReference type="EMBL" id="RYO91616.1"/>
    </source>
</evidence>
<comment type="caution">
    <text evidence="1">The sequence shown here is derived from an EMBL/GenBank/DDBJ whole genome shotgun (WGS) entry which is preliminary data.</text>
</comment>
<sequence length="191" mass="22041">MRFTGTISTLVVALAARRTISSPIGNHTGDADPSLSDFANMTMPGALDNSMNIPLEYIPVSFPGLWREEMSNKWVCGKYYRFLFELWIIQAPPEWWYDKYQGDDKKACRAWGLHFLKMAGRKAKLSWKECWRMDKKYPSGDVNWLHIRFLATVFFENDLFEAAIFNARDPRGAAERPTPAVHCAYARKRHG</sequence>
<keyword evidence="2" id="KW-1185">Reference proteome</keyword>
<gene>
    <name evidence="1" type="ORF">DL764_008262</name>
</gene>
<dbReference type="AlphaFoldDB" id="A0A4Q4T1B7"/>
<reference evidence="1 2" key="1">
    <citation type="submission" date="2018-06" db="EMBL/GenBank/DDBJ databases">
        <title>Complete Genomes of Monosporascus.</title>
        <authorList>
            <person name="Robinson A.J."/>
            <person name="Natvig D.O."/>
        </authorList>
    </citation>
    <scope>NUCLEOTIDE SEQUENCE [LARGE SCALE GENOMIC DNA]</scope>
    <source>
        <strain evidence="1 2">CBS 110550</strain>
    </source>
</reference>
<dbReference type="OrthoDB" id="4609010at2759"/>
<dbReference type="Proteomes" id="UP000293360">
    <property type="component" value="Unassembled WGS sequence"/>
</dbReference>